<name>A0ACC0WVQ2_9STRA</name>
<evidence type="ECO:0000313" key="1">
    <source>
        <dbReference type="EMBL" id="KAI9922652.1"/>
    </source>
</evidence>
<reference evidence="1 2" key="1">
    <citation type="journal article" date="2022" name="bioRxiv">
        <title>The genome of the oomycete Peronosclerospora sorghi, a cosmopolitan pathogen of maize and sorghum, is inflated with dispersed pseudogenes.</title>
        <authorList>
            <person name="Fletcher K."/>
            <person name="Martin F."/>
            <person name="Isakeit T."/>
            <person name="Cavanaugh K."/>
            <person name="Magill C."/>
            <person name="Michelmore R."/>
        </authorList>
    </citation>
    <scope>NUCLEOTIDE SEQUENCE [LARGE SCALE GENOMIC DNA]</scope>
    <source>
        <strain evidence="1">P6</strain>
    </source>
</reference>
<dbReference type="EMBL" id="CM047580">
    <property type="protein sequence ID" value="KAI9922652.1"/>
    <property type="molecule type" value="Genomic_DNA"/>
</dbReference>
<sequence>MATTCTGNSVELYLVLSNRSGRQNLGTYLRTASAFGATEVLVVGSERFGTHGAHRAQKYVHIVHFYEYEEAREYLKAKDCTIFGLRKQATRSFGMFLRTSYHLKEPVHLLSTMRCGCHFVALLNVALGAESSRIDVVQYPGLSEEQRAICDHFVYVPYYGKQTEASKKLVLDTTVCIAIILHHFASCAQFPVRTIESTNTRGKFVLDKHPTFDTRGREKAALREAQRANRNDGLADGDGIGCLFE</sequence>
<protein>
    <submittedName>
        <fullName evidence="1">Uncharacterized protein</fullName>
    </submittedName>
</protein>
<gene>
    <name evidence="1" type="ORF">PsorP6_000875</name>
</gene>
<proteinExistence type="predicted"/>
<dbReference type="Proteomes" id="UP001163321">
    <property type="component" value="Chromosome 1"/>
</dbReference>
<comment type="caution">
    <text evidence="1">The sequence shown here is derived from an EMBL/GenBank/DDBJ whole genome shotgun (WGS) entry which is preliminary data.</text>
</comment>
<accession>A0ACC0WVQ2</accession>
<evidence type="ECO:0000313" key="2">
    <source>
        <dbReference type="Proteomes" id="UP001163321"/>
    </source>
</evidence>
<organism evidence="1 2">
    <name type="scientific">Peronosclerospora sorghi</name>
    <dbReference type="NCBI Taxonomy" id="230839"/>
    <lineage>
        <taxon>Eukaryota</taxon>
        <taxon>Sar</taxon>
        <taxon>Stramenopiles</taxon>
        <taxon>Oomycota</taxon>
        <taxon>Peronosporomycetes</taxon>
        <taxon>Peronosporales</taxon>
        <taxon>Peronosporaceae</taxon>
        <taxon>Peronosclerospora</taxon>
    </lineage>
</organism>
<keyword evidence="2" id="KW-1185">Reference proteome</keyword>